<keyword evidence="2" id="KW-1185">Reference proteome</keyword>
<name>A0AA85IWL4_TRIRE</name>
<reference evidence="2" key="1">
    <citation type="submission" date="2022-06" db="EMBL/GenBank/DDBJ databases">
        <authorList>
            <person name="Berger JAMES D."/>
            <person name="Berger JAMES D."/>
        </authorList>
    </citation>
    <scope>NUCLEOTIDE SEQUENCE [LARGE SCALE GENOMIC DNA]</scope>
</reference>
<evidence type="ECO:0000256" key="1">
    <source>
        <dbReference type="SAM" id="MobiDB-lite"/>
    </source>
</evidence>
<dbReference type="WBParaSite" id="TREG1_110100.1">
    <property type="protein sequence ID" value="TREG1_110100.1"/>
    <property type="gene ID" value="TREG1_110100"/>
</dbReference>
<dbReference type="WBParaSite" id="TREG1_110110.1">
    <property type="protein sequence ID" value="TREG1_110110.1"/>
    <property type="gene ID" value="TREG1_110110"/>
</dbReference>
<feature type="region of interest" description="Disordered" evidence="1">
    <location>
        <begin position="1"/>
        <end position="28"/>
    </location>
</feature>
<protein>
    <submittedName>
        <fullName evidence="3 4">Uncharacterized protein</fullName>
    </submittedName>
</protein>
<dbReference type="Proteomes" id="UP000050795">
    <property type="component" value="Unassembled WGS sequence"/>
</dbReference>
<dbReference type="AlphaFoldDB" id="A0AA85IWL4"/>
<evidence type="ECO:0000313" key="2">
    <source>
        <dbReference type="Proteomes" id="UP000050795"/>
    </source>
</evidence>
<reference evidence="3 4" key="2">
    <citation type="submission" date="2023-11" db="UniProtKB">
        <authorList>
            <consortium name="WormBaseParasite"/>
        </authorList>
    </citation>
    <scope>IDENTIFICATION</scope>
</reference>
<evidence type="ECO:0000313" key="3">
    <source>
        <dbReference type="WBParaSite" id="TREG1_110100.1"/>
    </source>
</evidence>
<organism evidence="2 4">
    <name type="scientific">Trichobilharzia regenti</name>
    <name type="common">Nasal bird schistosome</name>
    <dbReference type="NCBI Taxonomy" id="157069"/>
    <lineage>
        <taxon>Eukaryota</taxon>
        <taxon>Metazoa</taxon>
        <taxon>Spiralia</taxon>
        <taxon>Lophotrochozoa</taxon>
        <taxon>Platyhelminthes</taxon>
        <taxon>Trematoda</taxon>
        <taxon>Digenea</taxon>
        <taxon>Strigeidida</taxon>
        <taxon>Schistosomatoidea</taxon>
        <taxon>Schistosomatidae</taxon>
        <taxon>Trichobilharzia</taxon>
    </lineage>
</organism>
<accession>A0AA85IWL4</accession>
<sequence>MRILDSTASHHPPIVYKSNPQTSSKHLHKKTTCQPETEHFGPINRRENQEFNSIINMTRCTRGGSRGPSGLVDNALAFETMGTGFEPRWEHHHSLRNAGTSS</sequence>
<proteinExistence type="predicted"/>
<evidence type="ECO:0000313" key="4">
    <source>
        <dbReference type="WBParaSite" id="TREG1_110110.1"/>
    </source>
</evidence>